<feature type="compositionally biased region" description="Basic residues" evidence="5">
    <location>
        <begin position="63"/>
        <end position="73"/>
    </location>
</feature>
<evidence type="ECO:0000313" key="6">
    <source>
        <dbReference type="EMBL" id="GMH58644.1"/>
    </source>
</evidence>
<dbReference type="Proteomes" id="UP001165122">
    <property type="component" value="Unassembled WGS sequence"/>
</dbReference>
<dbReference type="PROSITE" id="PS00936">
    <property type="entry name" value="RIBOSOMAL_L35"/>
    <property type="match status" value="1"/>
</dbReference>
<dbReference type="GO" id="GO:0015934">
    <property type="term" value="C:large ribosomal subunit"/>
    <property type="evidence" value="ECO:0007669"/>
    <property type="project" value="TreeGrafter"/>
</dbReference>
<comment type="similarity">
    <text evidence="1 4">Belongs to the bacterial ribosomal protein bL35 family.</text>
</comment>
<dbReference type="GO" id="GO:0006412">
    <property type="term" value="P:translation"/>
    <property type="evidence" value="ECO:0007669"/>
    <property type="project" value="InterPro"/>
</dbReference>
<dbReference type="InterPro" id="IPR021137">
    <property type="entry name" value="Ribosomal_bL35-like"/>
</dbReference>
<evidence type="ECO:0000256" key="1">
    <source>
        <dbReference type="ARBA" id="ARBA00006598"/>
    </source>
</evidence>
<name>A0A9W6ZY84_9STRA</name>
<evidence type="ECO:0000256" key="2">
    <source>
        <dbReference type="ARBA" id="ARBA00022980"/>
    </source>
</evidence>
<dbReference type="EMBL" id="BRXW01000480">
    <property type="protein sequence ID" value="GMH58644.1"/>
    <property type="molecule type" value="Genomic_DNA"/>
</dbReference>
<accession>A0A9W6ZY84</accession>
<comment type="caution">
    <text evidence="6">The sequence shown here is derived from an EMBL/GenBank/DDBJ whole genome shotgun (WGS) entry which is preliminary data.</text>
</comment>
<dbReference type="PANTHER" id="PTHR33343">
    <property type="entry name" value="54S RIBOSOMAL PROTEIN BL35M"/>
    <property type="match status" value="1"/>
</dbReference>
<evidence type="ECO:0000313" key="7">
    <source>
        <dbReference type="Proteomes" id="UP001165122"/>
    </source>
</evidence>
<dbReference type="AlphaFoldDB" id="A0A9W6ZY84"/>
<evidence type="ECO:0000256" key="3">
    <source>
        <dbReference type="ARBA" id="ARBA00023274"/>
    </source>
</evidence>
<dbReference type="OrthoDB" id="162638at2759"/>
<dbReference type="HAMAP" id="MF_00514">
    <property type="entry name" value="Ribosomal_bL35"/>
    <property type="match status" value="1"/>
</dbReference>
<proteinExistence type="inferred from homology"/>
<keyword evidence="7" id="KW-1185">Reference proteome</keyword>
<dbReference type="PRINTS" id="PR00064">
    <property type="entry name" value="RIBOSOMALL35"/>
</dbReference>
<keyword evidence="3 4" id="KW-0687">Ribonucleoprotein</keyword>
<dbReference type="InterPro" id="IPR037229">
    <property type="entry name" value="Ribosomal_bL35_sf"/>
</dbReference>
<dbReference type="Pfam" id="PF01632">
    <property type="entry name" value="Ribosomal_L35p"/>
    <property type="match status" value="1"/>
</dbReference>
<dbReference type="InterPro" id="IPR018265">
    <property type="entry name" value="Ribosomal_bL35_CS"/>
</dbReference>
<dbReference type="PANTHER" id="PTHR33343:SF1">
    <property type="entry name" value="LARGE RIBOSOMAL SUBUNIT PROTEIN BL35M"/>
    <property type="match status" value="1"/>
</dbReference>
<feature type="region of interest" description="Disordered" evidence="5">
    <location>
        <begin position="52"/>
        <end position="81"/>
    </location>
</feature>
<evidence type="ECO:0000256" key="5">
    <source>
        <dbReference type="SAM" id="MobiDB-lite"/>
    </source>
</evidence>
<keyword evidence="2 4" id="KW-0689">Ribosomal protein</keyword>
<dbReference type="GO" id="GO:0003735">
    <property type="term" value="F:structural constituent of ribosome"/>
    <property type="evidence" value="ECO:0007669"/>
    <property type="project" value="InterPro"/>
</dbReference>
<reference evidence="7" key="1">
    <citation type="journal article" date="2023" name="Commun. Biol.">
        <title>Genome analysis of Parmales, the sister group of diatoms, reveals the evolutionary specialization of diatoms from phago-mixotrophs to photoautotrophs.</title>
        <authorList>
            <person name="Ban H."/>
            <person name="Sato S."/>
            <person name="Yoshikawa S."/>
            <person name="Yamada K."/>
            <person name="Nakamura Y."/>
            <person name="Ichinomiya M."/>
            <person name="Sato N."/>
            <person name="Blanc-Mathieu R."/>
            <person name="Endo H."/>
            <person name="Kuwata A."/>
            <person name="Ogata H."/>
        </authorList>
    </citation>
    <scope>NUCLEOTIDE SEQUENCE [LARGE SCALE GENOMIC DNA]</scope>
    <source>
        <strain evidence="7">NIES 3700</strain>
    </source>
</reference>
<gene>
    <name evidence="6" type="ORF">TrLO_g10920</name>
</gene>
<dbReference type="InterPro" id="IPR001706">
    <property type="entry name" value="Ribosomal_bL35"/>
</dbReference>
<evidence type="ECO:0000256" key="4">
    <source>
        <dbReference type="RuleBase" id="RU000568"/>
    </source>
</evidence>
<sequence length="95" mass="10539">MFGFGGFMSSRVNAGVSRAVAFGLEQFRTFATKGKTKKSVSKRFKLMANNRLKRAHAGTGHNTGHRGAKRNNRLAKSTDVKQGKIDKTIRKMLQI</sequence>
<dbReference type="Gene3D" id="4.10.410.60">
    <property type="match status" value="1"/>
</dbReference>
<protein>
    <recommendedName>
        <fullName evidence="4">50S ribosomal protein L35</fullName>
    </recommendedName>
</protein>
<organism evidence="6 7">
    <name type="scientific">Triparma laevis f. longispina</name>
    <dbReference type="NCBI Taxonomy" id="1714387"/>
    <lineage>
        <taxon>Eukaryota</taxon>
        <taxon>Sar</taxon>
        <taxon>Stramenopiles</taxon>
        <taxon>Ochrophyta</taxon>
        <taxon>Bolidophyceae</taxon>
        <taxon>Parmales</taxon>
        <taxon>Triparmaceae</taxon>
        <taxon>Triparma</taxon>
    </lineage>
</organism>
<dbReference type="SUPFAM" id="SSF143034">
    <property type="entry name" value="L35p-like"/>
    <property type="match status" value="1"/>
</dbReference>